<feature type="region of interest" description="Disordered" evidence="1">
    <location>
        <begin position="583"/>
        <end position="621"/>
    </location>
</feature>
<protein>
    <submittedName>
        <fullName evidence="3">Uncharacterized protein</fullName>
    </submittedName>
</protein>
<proteinExistence type="predicted"/>
<accession>F2PYW2</accession>
<feature type="compositionally biased region" description="Polar residues" evidence="1">
    <location>
        <begin position="917"/>
        <end position="929"/>
    </location>
</feature>
<dbReference type="HOGENOM" id="CLU_006712_0_0_1"/>
<feature type="compositionally biased region" description="Low complexity" evidence="1">
    <location>
        <begin position="135"/>
        <end position="145"/>
    </location>
</feature>
<feature type="compositionally biased region" description="Low complexity" evidence="1">
    <location>
        <begin position="1036"/>
        <end position="1046"/>
    </location>
</feature>
<dbReference type="Proteomes" id="UP000009169">
    <property type="component" value="Unassembled WGS sequence"/>
</dbReference>
<name>F2PYW2_TRIEC</name>
<feature type="compositionally biased region" description="Basic and acidic residues" evidence="1">
    <location>
        <begin position="528"/>
        <end position="543"/>
    </location>
</feature>
<keyword evidence="2" id="KW-1133">Transmembrane helix</keyword>
<feature type="compositionally biased region" description="Low complexity" evidence="1">
    <location>
        <begin position="1183"/>
        <end position="1192"/>
    </location>
</feature>
<keyword evidence="2" id="KW-0812">Transmembrane</keyword>
<feature type="compositionally biased region" description="Basic and acidic residues" evidence="1">
    <location>
        <begin position="930"/>
        <end position="943"/>
    </location>
</feature>
<feature type="compositionally biased region" description="Polar residues" evidence="1">
    <location>
        <begin position="326"/>
        <end position="337"/>
    </location>
</feature>
<feature type="compositionally biased region" description="Polar residues" evidence="1">
    <location>
        <begin position="1096"/>
        <end position="1108"/>
    </location>
</feature>
<organism evidence="3 4">
    <name type="scientific">Trichophyton equinum (strain ATCC MYA-4606 / CBS 127.97)</name>
    <name type="common">Horse ringworm fungus</name>
    <dbReference type="NCBI Taxonomy" id="559882"/>
    <lineage>
        <taxon>Eukaryota</taxon>
        <taxon>Fungi</taxon>
        <taxon>Dikarya</taxon>
        <taxon>Ascomycota</taxon>
        <taxon>Pezizomycotina</taxon>
        <taxon>Eurotiomycetes</taxon>
        <taxon>Eurotiomycetidae</taxon>
        <taxon>Onygenales</taxon>
        <taxon>Arthrodermataceae</taxon>
        <taxon>Trichophyton</taxon>
    </lineage>
</organism>
<feature type="region of interest" description="Disordered" evidence="1">
    <location>
        <begin position="671"/>
        <end position="801"/>
    </location>
</feature>
<keyword evidence="2" id="KW-0472">Membrane</keyword>
<feature type="compositionally biased region" description="Polar residues" evidence="1">
    <location>
        <begin position="259"/>
        <end position="269"/>
    </location>
</feature>
<feature type="region of interest" description="Disordered" evidence="1">
    <location>
        <begin position="890"/>
        <end position="946"/>
    </location>
</feature>
<feature type="region of interest" description="Disordered" evidence="1">
    <location>
        <begin position="375"/>
        <end position="395"/>
    </location>
</feature>
<reference evidence="4" key="1">
    <citation type="journal article" date="2012" name="MBio">
        <title>Comparative genome analysis of Trichophyton rubrum and related dermatophytes reveals candidate genes involved in infection.</title>
        <authorList>
            <person name="Martinez D.A."/>
            <person name="Oliver B.G."/>
            <person name="Graeser Y."/>
            <person name="Goldberg J.M."/>
            <person name="Li W."/>
            <person name="Martinez-Rossi N.M."/>
            <person name="Monod M."/>
            <person name="Shelest E."/>
            <person name="Barton R.C."/>
            <person name="Birch E."/>
            <person name="Brakhage A.A."/>
            <person name="Chen Z."/>
            <person name="Gurr S.J."/>
            <person name="Heiman D."/>
            <person name="Heitman J."/>
            <person name="Kosti I."/>
            <person name="Rossi A."/>
            <person name="Saif S."/>
            <person name="Samalova M."/>
            <person name="Saunders C.W."/>
            <person name="Shea T."/>
            <person name="Summerbell R.C."/>
            <person name="Xu J."/>
            <person name="Young S."/>
            <person name="Zeng Q."/>
            <person name="Birren B.W."/>
            <person name="Cuomo C.A."/>
            <person name="White T.C."/>
        </authorList>
    </citation>
    <scope>NUCLEOTIDE SEQUENCE [LARGE SCALE GENOMIC DNA]</scope>
    <source>
        <strain evidence="4">ATCC MYA-4606 / CBS 127.97</strain>
    </source>
</reference>
<dbReference type="OrthoDB" id="5353066at2759"/>
<feature type="transmembrane region" description="Helical" evidence="2">
    <location>
        <begin position="1389"/>
        <end position="1409"/>
    </location>
</feature>
<evidence type="ECO:0000313" key="3">
    <source>
        <dbReference type="EMBL" id="EGE07080.1"/>
    </source>
</evidence>
<sequence length="1463" mass="161805">MAGIALETNQIPWESLLLMDEHTGGADLHHALRRSLVPAPLRIGSASTSPSQYQSPSPPISPAPTLLVSVQTHHHTCSMSGKLSLHEYRRKLSHPDAQDGTTTVPKRMLKRKPKTTNLNNRQANTIPLSPPATPPVSASPFSPSQPVSPILELEHLAFGSGYNNASNTATSCEVSPIDGTFLDFERATPQNTLAQNHLYEAQAENKSQYRTLTTLRDSIRQIPTRFTAHTKSASESALPRTLRHKGVSFEILTPRRHTGSSLSPTSAGTGSPRKSEMPTPSPLDMDIEIPKPAKSPPPRLRRRSASLGPERRCTPSRALFEDLPTAYSSITSGSSNKIRPANPTAYSDEHLPQVPGETTAHHDQFMVSGVEPFSSQEIHTDHPDSEVSEPTPEQPTVEETYAASEAVDEAVHTYNPQKKSNKLVKRRLYDTNDLPSPGCPRLRPIISTFLNRRQPNLHGARGRIEKPKIINDIINRRTNSRPGSALDEIEDRVQATSALTPPQQGCSHHHFSTGHREVTTTHPLEASDESHEIVPQSNHDDSPTARSSPFPFTDNKRLEEWKSFILTGTTNQVSSENLPKSMQRTSIFGPNFSRPMSSRSRHRKADHRAERRPQTSDATSSKICHIDLPRLSTSSLPCNGDNQGPQRIPSILQRPLDQEFSLSGTERMAGTDSYYEDLGPGSSQSSSSNRLSMHTSSSMALRTPQRPKSAAPFEPKGKNKSFHPFFHAHLGSPRPNKKREQSISTLAKHKGKQSISSVLDGDSDVEPDEGGSEKDWETVTESQMFGSRSRIPVPNLESGSSLANYSSAGTLANRSLMDISSQSNQGSSELRFPFRDRSPRFRRPSWLHTTRQRRFPEISAPSFPRHLYSMSEYPRDPEMLYSTAPPLMASTAQQPAPRAASYSQYHHPSPLRDTHPNPFQSTPPSLNEIHSSERHAKPGRDSKSGFVSAIRSSKLTFQDDNDNNINNINISNNNPFNAGHHGSGPIRSLRPLPARASMEASAWWTKPAFSSMKSQHSFHSAPFSSTIRGVRDATSLHSRNVSSSSHFHPHPYPHPHPQPQPHHSHHHHHPTSSSATHEITATDLFDSKNPLPVTPSPASQTARPQTPSLGPRASCTTEEDIELEPLTRVCHRSTPARSRVSSLSSLVSGVTSTSRNTPGSLYLSIRAARDKARNYRHHRHSRTLTNNSTSTTGERLLSARPDTRASSRGEYRRDFNSNMDEHEHPAERERVSSPRSIFAMSPPAMRSSRPPTRSQSASTARKLRSPKPDDLLRERLDRIETASVVLSNHSPSLHESCVRSPWTTCQPAKQFTVNGASSFFATIDEETGSVPDAYCSTYGRHVFPEPPRLTPQPRRQYQNQTVDALGSAEQAGVSGGTNLSAQRRIGRQLIMIFSLLVPFGWFVVAYIGFEGKLADELIRWRSNGAITEFHVKDKYWASQLAVSYGVFTLIALLVVLTICLTAL</sequence>
<feature type="compositionally biased region" description="Polar residues" evidence="1">
    <location>
        <begin position="689"/>
        <end position="700"/>
    </location>
</feature>
<feature type="region of interest" description="Disordered" evidence="1">
    <location>
        <begin position="119"/>
        <end position="145"/>
    </location>
</feature>
<feature type="compositionally biased region" description="Polar residues" evidence="1">
    <location>
        <begin position="583"/>
        <end position="598"/>
    </location>
</feature>
<evidence type="ECO:0000256" key="1">
    <source>
        <dbReference type="SAM" id="MobiDB-lite"/>
    </source>
</evidence>
<feature type="compositionally biased region" description="Basic and acidic residues" evidence="1">
    <location>
        <begin position="1201"/>
        <end position="1232"/>
    </location>
</feature>
<keyword evidence="4" id="KW-1185">Reference proteome</keyword>
<evidence type="ECO:0000313" key="4">
    <source>
        <dbReference type="Proteomes" id="UP000009169"/>
    </source>
</evidence>
<feature type="region of interest" description="Disordered" evidence="1">
    <location>
        <begin position="1036"/>
        <end position="1120"/>
    </location>
</feature>
<feature type="compositionally biased region" description="Low complexity" evidence="1">
    <location>
        <begin position="1239"/>
        <end position="1254"/>
    </location>
</feature>
<feature type="compositionally biased region" description="Polar residues" evidence="1">
    <location>
        <begin position="635"/>
        <end position="645"/>
    </location>
</feature>
<feature type="region of interest" description="Disordered" evidence="1">
    <location>
        <begin position="1174"/>
        <end position="1269"/>
    </location>
</feature>
<gene>
    <name evidence="3" type="ORF">TEQG_06069</name>
</gene>
<feature type="region of interest" description="Disordered" evidence="1">
    <location>
        <begin position="635"/>
        <end position="654"/>
    </location>
</feature>
<feature type="transmembrane region" description="Helical" evidence="2">
    <location>
        <begin position="1441"/>
        <end position="1462"/>
    </location>
</feature>
<dbReference type="eggNOG" id="ENOG502RNWT">
    <property type="taxonomic scope" value="Eukaryota"/>
</dbReference>
<feature type="region of interest" description="Disordered" evidence="1">
    <location>
        <begin position="249"/>
        <end position="348"/>
    </location>
</feature>
<feature type="region of interest" description="Disordered" evidence="1">
    <location>
        <begin position="499"/>
        <end position="518"/>
    </location>
</feature>
<feature type="compositionally biased region" description="Acidic residues" evidence="1">
    <location>
        <begin position="761"/>
        <end position="770"/>
    </location>
</feature>
<evidence type="ECO:0000256" key="2">
    <source>
        <dbReference type="SAM" id="Phobius"/>
    </source>
</evidence>
<dbReference type="EMBL" id="DS995755">
    <property type="protein sequence ID" value="EGE07080.1"/>
    <property type="molecule type" value="Genomic_DNA"/>
</dbReference>
<feature type="region of interest" description="Disordered" evidence="1">
    <location>
        <begin position="525"/>
        <end position="553"/>
    </location>
</feature>
<dbReference type="VEuPathDB" id="FungiDB:TEQG_06069"/>